<name>A0A2S6HQS1_9FIRM</name>
<sequence>MNEPLKVYTQEEFNTEEPYKLLYSHRDDGFRYLQLFNELAANAEKVGFRRFGTMVKAYFAQHGDKKSMNSVVNNVTNFKDQPIELYTGDWIANDEGIVRRNDKQGIDIACTHPILPVQRLINIEDESVRLRLMFRRNYGAWGSVVAPKKALFTANGIKDLADKDISVSDKNASYLVEYLQNIDDLNHDIIPKVQSVSHLGWTKTGHFCPYTGNLEFDGQDNFRKIFRSVRSEGTLEAWASEVRKVRKTNSPAKIALAASFASVVLKTIGKLNFIVHLWGGTETGKTVAQLMAASVWADPNDDANFMQTFNGTVVGLEQQAGFVNNLPLILDEFQLVKDKKSFEQAVYMLCEGIGKTRGAKTGGLQNTLTWKNCTITSGESPITHNASGGGSVNRIIEIECREKLFEDAHGLLEVIRTNYGHAGRLFMGFLSTEGAREKAKNYYKQFYQELGTSSTEKQTMAAAAILTGDALATEWIFCDGRALTVADIEKHLHTKENVDVGVRGFEYIQDFCVSNQAKFESGSDPCLGSIKGDEVRIIRNNFEKICEDGGFNPKALLSWLDQNGRLTKDSQGNLYKSTNVYGKSARCACINVADNIQKETEFVTVKDGELPFK</sequence>
<comment type="caution">
    <text evidence="3">The sequence shown here is derived from an EMBL/GenBank/DDBJ whole genome shotgun (WGS) entry which is preliminary data.</text>
</comment>
<keyword evidence="4" id="KW-1185">Reference proteome</keyword>
<evidence type="ECO:0000259" key="1">
    <source>
        <dbReference type="Pfam" id="PF06048"/>
    </source>
</evidence>
<accession>A0A2S6HQS1</accession>
<protein>
    <submittedName>
        <fullName evidence="3">Uncharacterized protein DUF927</fullName>
    </submittedName>
</protein>
<evidence type="ECO:0000259" key="2">
    <source>
        <dbReference type="Pfam" id="PF18662"/>
    </source>
</evidence>
<dbReference type="InterPro" id="IPR040538">
    <property type="entry name" value="Cch_HTH"/>
</dbReference>
<evidence type="ECO:0000313" key="4">
    <source>
        <dbReference type="Proteomes" id="UP000237749"/>
    </source>
</evidence>
<feature type="domain" description="Cch helix turn helix" evidence="2">
    <location>
        <begin position="499"/>
        <end position="594"/>
    </location>
</feature>
<dbReference type="Proteomes" id="UP000237749">
    <property type="component" value="Unassembled WGS sequence"/>
</dbReference>
<evidence type="ECO:0000313" key="3">
    <source>
        <dbReference type="EMBL" id="PPK79872.1"/>
    </source>
</evidence>
<proteinExistence type="predicted"/>
<feature type="domain" description="DUF927" evidence="1">
    <location>
        <begin position="99"/>
        <end position="366"/>
    </location>
</feature>
<dbReference type="RefSeq" id="WP_104437775.1">
    <property type="nucleotide sequence ID" value="NZ_PTJA01000008.1"/>
</dbReference>
<dbReference type="OrthoDB" id="19889at2"/>
<dbReference type="AlphaFoldDB" id="A0A2S6HQS1"/>
<dbReference type="InterPro" id="IPR009270">
    <property type="entry name" value="DUF927"/>
</dbReference>
<dbReference type="Pfam" id="PF06048">
    <property type="entry name" value="DUF927"/>
    <property type="match status" value="1"/>
</dbReference>
<gene>
    <name evidence="3" type="ORF">BXY41_10897</name>
</gene>
<dbReference type="Pfam" id="PF18662">
    <property type="entry name" value="HTH_56"/>
    <property type="match status" value="1"/>
</dbReference>
<reference evidence="3 4" key="1">
    <citation type="submission" date="2018-02" db="EMBL/GenBank/DDBJ databases">
        <title>Genomic Encyclopedia of Archaeal and Bacterial Type Strains, Phase II (KMG-II): from individual species to whole genera.</title>
        <authorList>
            <person name="Goeker M."/>
        </authorList>
    </citation>
    <scope>NUCLEOTIDE SEQUENCE [LARGE SCALE GENOMIC DNA]</scope>
    <source>
        <strain evidence="3 4">DSM 3808</strain>
    </source>
</reference>
<dbReference type="EMBL" id="PTJA01000008">
    <property type="protein sequence ID" value="PPK79872.1"/>
    <property type="molecule type" value="Genomic_DNA"/>
</dbReference>
<organism evidence="3 4">
    <name type="scientific">Lacrimispora xylanisolvens</name>
    <dbReference type="NCBI Taxonomy" id="384636"/>
    <lineage>
        <taxon>Bacteria</taxon>
        <taxon>Bacillati</taxon>
        <taxon>Bacillota</taxon>
        <taxon>Clostridia</taxon>
        <taxon>Lachnospirales</taxon>
        <taxon>Lachnospiraceae</taxon>
        <taxon>Lacrimispora</taxon>
    </lineage>
</organism>